<proteinExistence type="predicted"/>
<evidence type="ECO:0000313" key="3">
    <source>
        <dbReference type="EMBL" id="EAQ98893.2"/>
    </source>
</evidence>
<gene>
    <name evidence="3" type="ORF">KT71_09707</name>
</gene>
<protein>
    <submittedName>
        <fullName evidence="3">Uncharacterized protein</fullName>
    </submittedName>
</protein>
<comment type="caution">
    <text evidence="3">The sequence shown here is derived from an EMBL/GenBank/DDBJ whole genome shotgun (WGS) entry which is preliminary data.</text>
</comment>
<reference evidence="3 4" key="2">
    <citation type="journal article" date="2009" name="PLoS ONE">
        <title>The photosynthetic apparatus and its regulation in the aerobic gammaproteobacterium Congregibacter litoralis gen. nov., sp. nov.</title>
        <authorList>
            <person name="Spring S."/>
            <person name="Lunsdorf H."/>
            <person name="Fuchs B.M."/>
            <person name="Tindall B.J."/>
        </authorList>
    </citation>
    <scope>NUCLEOTIDE SEQUENCE [LARGE SCALE GENOMIC DNA]</scope>
    <source>
        <strain evidence="3">KT71</strain>
    </source>
</reference>
<dbReference type="EMBL" id="AAOA02000003">
    <property type="protein sequence ID" value="EAQ98893.2"/>
    <property type="molecule type" value="Genomic_DNA"/>
</dbReference>
<keyword evidence="4" id="KW-1185">Reference proteome</keyword>
<name>A4A522_9GAMM</name>
<sequence>MLGHDDKLMEVLLTVIGILGLGAFLIAAWVFVSAAKRYITGEDLREELEAMQSDLSPYSSRTERSGGQFKERSGKDRRQHHANVFPLKIDGVVIDRDRRVHNDRRRVA</sequence>
<feature type="region of interest" description="Disordered" evidence="1">
    <location>
        <begin position="51"/>
        <end position="82"/>
    </location>
</feature>
<evidence type="ECO:0000313" key="4">
    <source>
        <dbReference type="Proteomes" id="UP000019205"/>
    </source>
</evidence>
<feature type="transmembrane region" description="Helical" evidence="2">
    <location>
        <begin position="12"/>
        <end position="32"/>
    </location>
</feature>
<dbReference type="STRING" id="314285.KT71_09707"/>
<keyword evidence="2" id="KW-0472">Membrane</keyword>
<accession>A4A522</accession>
<reference evidence="3 4" key="1">
    <citation type="journal article" date="2007" name="Proc. Natl. Acad. Sci. U.S.A.">
        <title>Characterization of a marine gammaproteobacterium capable of aerobic anoxygenic photosynthesis.</title>
        <authorList>
            <person name="Fuchs B.M."/>
            <person name="Spring S."/>
            <person name="Teeling H."/>
            <person name="Quast C."/>
            <person name="Wulf J."/>
            <person name="Schattenhofer M."/>
            <person name="Yan S."/>
            <person name="Ferriera S."/>
            <person name="Johnson J."/>
            <person name="Glockner F.O."/>
            <person name="Amann R."/>
        </authorList>
    </citation>
    <scope>NUCLEOTIDE SEQUENCE [LARGE SCALE GENOMIC DNA]</scope>
    <source>
        <strain evidence="3">KT71</strain>
    </source>
</reference>
<dbReference type="AlphaFoldDB" id="A4A522"/>
<evidence type="ECO:0000256" key="2">
    <source>
        <dbReference type="SAM" id="Phobius"/>
    </source>
</evidence>
<dbReference type="HOGENOM" id="CLU_2395478_0_0_6"/>
<keyword evidence="2" id="KW-0812">Transmembrane</keyword>
<evidence type="ECO:0000256" key="1">
    <source>
        <dbReference type="SAM" id="MobiDB-lite"/>
    </source>
</evidence>
<keyword evidence="2" id="KW-1133">Transmembrane helix</keyword>
<dbReference type="eggNOG" id="ENOG5033IPH">
    <property type="taxonomic scope" value="Bacteria"/>
</dbReference>
<organism evidence="3 4">
    <name type="scientific">Congregibacter litoralis KT71</name>
    <dbReference type="NCBI Taxonomy" id="314285"/>
    <lineage>
        <taxon>Bacteria</taxon>
        <taxon>Pseudomonadati</taxon>
        <taxon>Pseudomonadota</taxon>
        <taxon>Gammaproteobacteria</taxon>
        <taxon>Cellvibrionales</taxon>
        <taxon>Halieaceae</taxon>
        <taxon>Congregibacter</taxon>
    </lineage>
</organism>
<feature type="compositionally biased region" description="Basic and acidic residues" evidence="1">
    <location>
        <begin position="61"/>
        <end position="76"/>
    </location>
</feature>
<dbReference type="Proteomes" id="UP000019205">
    <property type="component" value="Chromosome"/>
</dbReference>